<dbReference type="EMBL" id="UYYG01001155">
    <property type="protein sequence ID" value="VDN56399.1"/>
    <property type="molecule type" value="Genomic_DNA"/>
</dbReference>
<evidence type="ECO:0000313" key="7">
    <source>
        <dbReference type="WBParaSite" id="DME_0000201201-mRNA-1"/>
    </source>
</evidence>
<organism evidence="5 7">
    <name type="scientific">Dracunculus medinensis</name>
    <name type="common">Guinea worm</name>
    <dbReference type="NCBI Taxonomy" id="318479"/>
    <lineage>
        <taxon>Eukaryota</taxon>
        <taxon>Metazoa</taxon>
        <taxon>Ecdysozoa</taxon>
        <taxon>Nematoda</taxon>
        <taxon>Chromadorea</taxon>
        <taxon>Rhabditida</taxon>
        <taxon>Spirurina</taxon>
        <taxon>Dracunculoidea</taxon>
        <taxon>Dracunculidae</taxon>
        <taxon>Dracunculus</taxon>
    </lineage>
</organism>
<keyword evidence="6" id="KW-1185">Reference proteome</keyword>
<evidence type="ECO:0000256" key="3">
    <source>
        <dbReference type="ARBA" id="ARBA00038211"/>
    </source>
</evidence>
<evidence type="ECO:0000313" key="4">
    <source>
        <dbReference type="EMBL" id="VDN56399.1"/>
    </source>
</evidence>
<name>A0A0N4U599_DRAME</name>
<sequence length="397" mass="46241">MADHNRQLIEIFSRPLPDDELAETTRKLCSVYLNGVWQTISAKQMDIKLQSGGLNNSLFVVKLAPNVKRIGDEPQTVILRIYRNVTCEGELIQTAISLALAERSLGPALLGVFPGGRIDEFIPSRIVTNKEFLNINVAQRLARIIANIHSLELPISKKPILVDIIQKMLDELKKSFRWISKQKMPATIVKPEVRILKEGNVLLRQNFQITEESLNGAQDGVDPLILIDYDYGSYFYRHVFAYFNSFEFYSKHFAGFDIAHYCMECCLHNENPEYPYYSILPEQWPEKEHRRKYIEAYLDEATKIMKKRDGKKPWNISDLPENRETAVEKLMTEINQFVAIANLFWSIWSFYMAESSGKSEYPFFKYGFERIALYYYWKPEMLKYVAINPYVDNYSLS</sequence>
<dbReference type="GO" id="GO:0005737">
    <property type="term" value="C:cytoplasm"/>
    <property type="evidence" value="ECO:0007669"/>
    <property type="project" value="TreeGrafter"/>
</dbReference>
<dbReference type="Pfam" id="PF01633">
    <property type="entry name" value="Choline_kinase"/>
    <property type="match status" value="2"/>
</dbReference>
<dbReference type="PANTHER" id="PTHR22603:SF93">
    <property type="entry name" value="RE24176P"/>
    <property type="match status" value="1"/>
</dbReference>
<evidence type="ECO:0000256" key="1">
    <source>
        <dbReference type="ARBA" id="ARBA00023209"/>
    </source>
</evidence>
<dbReference type="Gene3D" id="3.90.1200.10">
    <property type="match status" value="2"/>
</dbReference>
<dbReference type="Gene3D" id="3.30.200.20">
    <property type="entry name" value="Phosphorylase Kinase, domain 1"/>
    <property type="match status" value="1"/>
</dbReference>
<dbReference type="Proteomes" id="UP000038040">
    <property type="component" value="Unplaced"/>
</dbReference>
<dbReference type="GO" id="GO:0006646">
    <property type="term" value="P:phosphatidylethanolamine biosynthetic process"/>
    <property type="evidence" value="ECO:0007669"/>
    <property type="project" value="TreeGrafter"/>
</dbReference>
<reference evidence="4 6" key="2">
    <citation type="submission" date="2018-11" db="EMBL/GenBank/DDBJ databases">
        <authorList>
            <consortium name="Pathogen Informatics"/>
        </authorList>
    </citation>
    <scope>NUCLEOTIDE SEQUENCE [LARGE SCALE GENOMIC DNA]</scope>
</reference>
<keyword evidence="1" id="KW-0594">Phospholipid biosynthesis</keyword>
<gene>
    <name evidence="4" type="ORF">DME_LOCUS6372</name>
</gene>
<keyword evidence="1" id="KW-0444">Lipid biosynthesis</keyword>
<reference evidence="7" key="1">
    <citation type="submission" date="2017-02" db="UniProtKB">
        <authorList>
            <consortium name="WormBaseParasite"/>
        </authorList>
    </citation>
    <scope>IDENTIFICATION</scope>
</reference>
<accession>A0A0N4U599</accession>
<dbReference type="OrthoDB" id="3649325at2759"/>
<dbReference type="SUPFAM" id="SSF56112">
    <property type="entry name" value="Protein kinase-like (PK-like)"/>
    <property type="match status" value="1"/>
</dbReference>
<comment type="similarity">
    <text evidence="3">Belongs to the choline/ethanolamine kinase family.</text>
</comment>
<evidence type="ECO:0000313" key="6">
    <source>
        <dbReference type="Proteomes" id="UP000274756"/>
    </source>
</evidence>
<dbReference type="PANTHER" id="PTHR22603">
    <property type="entry name" value="CHOLINE/ETHANOALAMINE KINASE"/>
    <property type="match status" value="1"/>
</dbReference>
<protein>
    <submittedName>
        <fullName evidence="7">Choline/ethanolamine kinase</fullName>
    </submittedName>
</protein>
<dbReference type="GO" id="GO:0004103">
    <property type="term" value="F:choline kinase activity"/>
    <property type="evidence" value="ECO:0007669"/>
    <property type="project" value="TreeGrafter"/>
</dbReference>
<dbReference type="STRING" id="318479.A0A0N4U599"/>
<dbReference type="Proteomes" id="UP000274756">
    <property type="component" value="Unassembled WGS sequence"/>
</dbReference>
<evidence type="ECO:0000256" key="2">
    <source>
        <dbReference type="ARBA" id="ARBA00023264"/>
    </source>
</evidence>
<dbReference type="GO" id="GO:0004305">
    <property type="term" value="F:ethanolamine kinase activity"/>
    <property type="evidence" value="ECO:0007669"/>
    <property type="project" value="TreeGrafter"/>
</dbReference>
<dbReference type="WBParaSite" id="DME_0000201201-mRNA-1">
    <property type="protein sequence ID" value="DME_0000201201-mRNA-1"/>
    <property type="gene ID" value="DME_0000201201"/>
</dbReference>
<dbReference type="AlphaFoldDB" id="A0A0N4U599"/>
<keyword evidence="1" id="KW-0443">Lipid metabolism</keyword>
<proteinExistence type="inferred from homology"/>
<keyword evidence="2" id="KW-1208">Phospholipid metabolism</keyword>
<dbReference type="InterPro" id="IPR011009">
    <property type="entry name" value="Kinase-like_dom_sf"/>
</dbReference>
<evidence type="ECO:0000313" key="5">
    <source>
        <dbReference type="Proteomes" id="UP000038040"/>
    </source>
</evidence>